<reference evidence="2 3" key="1">
    <citation type="submission" date="2023-05" db="EMBL/GenBank/DDBJ databases">
        <title>Novel species of genus Flectobacillus isolated from stream in China.</title>
        <authorList>
            <person name="Lu H."/>
        </authorList>
    </citation>
    <scope>NUCLEOTIDE SEQUENCE [LARGE SCALE GENOMIC DNA]</scope>
    <source>
        <strain evidence="2 3">LFS242W</strain>
    </source>
</reference>
<dbReference type="InterPro" id="IPR016181">
    <property type="entry name" value="Acyl_CoA_acyltransferase"/>
</dbReference>
<keyword evidence="3" id="KW-1185">Reference proteome</keyword>
<name>A0ABT6Z675_9BACT</name>
<proteinExistence type="predicted"/>
<dbReference type="Pfam" id="PF13480">
    <property type="entry name" value="Acetyltransf_6"/>
    <property type="match status" value="1"/>
</dbReference>
<keyword evidence="2" id="KW-0808">Transferase</keyword>
<dbReference type="RefSeq" id="WP_283382911.1">
    <property type="nucleotide sequence ID" value="NZ_JASHIE010000014.1"/>
</dbReference>
<dbReference type="EMBL" id="JASHIE010000014">
    <property type="protein sequence ID" value="MDI9876633.1"/>
    <property type="molecule type" value="Genomic_DNA"/>
</dbReference>
<feature type="domain" description="BioF2-like acetyltransferase" evidence="1">
    <location>
        <begin position="155"/>
        <end position="276"/>
    </location>
</feature>
<dbReference type="GO" id="GO:0016746">
    <property type="term" value="F:acyltransferase activity"/>
    <property type="evidence" value="ECO:0007669"/>
    <property type="project" value="UniProtKB-KW"/>
</dbReference>
<accession>A0ABT6Z675</accession>
<sequence>MLHLLNHYATQEECSFTLSLFFQPEHLRWQSARQAVGFAWQSNNNAKWQALAYFWLENQQATSPLAASFGGFDFDNELSDKQLFAFIDEVFCWLKTQQIHTVQIIQAPVCYQVHYPRLQKVLALFSTNIISETNQHLIVSDTPFTKIINPTAKRRLAKCEKEDFTLDINLQKLHEQYDFIKKARFAKGIPLTISQTRFLSLFETFPESFIPFTLYHKHQIIATCTAVVVVPQQILYYFLPASDIAYNTFSPSILLIKHLYEYAQANHFQILDLGISSVNGILNENLFRFKRNLGAITTTKPTGKFELLDR</sequence>
<gene>
    <name evidence="2" type="ORF">QM481_18990</name>
</gene>
<organism evidence="2 3">
    <name type="scientific">Flectobacillus rivi</name>
    <dbReference type="NCBI Taxonomy" id="2984209"/>
    <lineage>
        <taxon>Bacteria</taxon>
        <taxon>Pseudomonadati</taxon>
        <taxon>Bacteroidota</taxon>
        <taxon>Cytophagia</taxon>
        <taxon>Cytophagales</taxon>
        <taxon>Flectobacillaceae</taxon>
        <taxon>Flectobacillus</taxon>
    </lineage>
</organism>
<dbReference type="Gene3D" id="3.40.630.30">
    <property type="match status" value="1"/>
</dbReference>
<dbReference type="SUPFAM" id="SSF55729">
    <property type="entry name" value="Acyl-CoA N-acyltransferases (Nat)"/>
    <property type="match status" value="1"/>
</dbReference>
<comment type="caution">
    <text evidence="2">The sequence shown here is derived from an EMBL/GenBank/DDBJ whole genome shotgun (WGS) entry which is preliminary data.</text>
</comment>
<dbReference type="InterPro" id="IPR038740">
    <property type="entry name" value="BioF2-like_GNAT_dom"/>
</dbReference>
<dbReference type="Proteomes" id="UP001225761">
    <property type="component" value="Unassembled WGS sequence"/>
</dbReference>
<protein>
    <submittedName>
        <fullName evidence="2">GNAT family N-acetyltransferase</fullName>
        <ecNumber evidence="2">2.3.1.-</ecNumber>
    </submittedName>
</protein>
<evidence type="ECO:0000313" key="2">
    <source>
        <dbReference type="EMBL" id="MDI9876633.1"/>
    </source>
</evidence>
<evidence type="ECO:0000313" key="3">
    <source>
        <dbReference type="Proteomes" id="UP001225761"/>
    </source>
</evidence>
<dbReference type="EC" id="2.3.1.-" evidence="2"/>
<evidence type="ECO:0000259" key="1">
    <source>
        <dbReference type="Pfam" id="PF13480"/>
    </source>
</evidence>
<keyword evidence="2" id="KW-0012">Acyltransferase</keyword>